<evidence type="ECO:0000313" key="2">
    <source>
        <dbReference type="EMBL" id="GAI52557.1"/>
    </source>
</evidence>
<protein>
    <recommendedName>
        <fullName evidence="1">RadC-like JAB domain-containing protein</fullName>
    </recommendedName>
</protein>
<dbReference type="InterPro" id="IPR025657">
    <property type="entry name" value="RadC_JAB"/>
</dbReference>
<feature type="non-terminal residue" evidence="2">
    <location>
        <position position="1"/>
    </location>
</feature>
<reference evidence="2" key="1">
    <citation type="journal article" date="2014" name="Front. Microbiol.">
        <title>High frequency of phylogenetically diverse reductive dehalogenase-homologous genes in deep subseafloor sedimentary metagenomes.</title>
        <authorList>
            <person name="Kawai M."/>
            <person name="Futagami T."/>
            <person name="Toyoda A."/>
            <person name="Takaki Y."/>
            <person name="Nishi S."/>
            <person name="Hori S."/>
            <person name="Arai W."/>
            <person name="Tsubouchi T."/>
            <person name="Morono Y."/>
            <person name="Uchiyama I."/>
            <person name="Ito T."/>
            <person name="Fujiyama A."/>
            <person name="Inagaki F."/>
            <person name="Takami H."/>
        </authorList>
    </citation>
    <scope>NUCLEOTIDE SEQUENCE</scope>
    <source>
        <strain evidence="2">Expedition CK06-06</strain>
    </source>
</reference>
<feature type="domain" description="RadC-like JAB" evidence="1">
    <location>
        <begin position="2"/>
        <end position="28"/>
    </location>
</feature>
<sequence>TGMIMQIKMLDHIIIGGNKYFSFADEGLIKKYEDSFLNLRIRGVFDSGVGHRQYLHKAPTLHID</sequence>
<evidence type="ECO:0000259" key="1">
    <source>
        <dbReference type="Pfam" id="PF04002"/>
    </source>
</evidence>
<dbReference type="EMBL" id="BARV01036304">
    <property type="protein sequence ID" value="GAI52557.1"/>
    <property type="molecule type" value="Genomic_DNA"/>
</dbReference>
<comment type="caution">
    <text evidence="2">The sequence shown here is derived from an EMBL/GenBank/DDBJ whole genome shotgun (WGS) entry which is preliminary data.</text>
</comment>
<name>X1P8E3_9ZZZZ</name>
<dbReference type="Pfam" id="PF04002">
    <property type="entry name" value="RadC"/>
    <property type="match status" value="1"/>
</dbReference>
<dbReference type="AlphaFoldDB" id="X1P8E3"/>
<organism evidence="2">
    <name type="scientific">marine sediment metagenome</name>
    <dbReference type="NCBI Taxonomy" id="412755"/>
    <lineage>
        <taxon>unclassified sequences</taxon>
        <taxon>metagenomes</taxon>
        <taxon>ecological metagenomes</taxon>
    </lineage>
</organism>
<accession>X1P8E3</accession>
<proteinExistence type="predicted"/>
<dbReference type="Gene3D" id="3.40.140.10">
    <property type="entry name" value="Cytidine Deaminase, domain 2"/>
    <property type="match status" value="1"/>
</dbReference>
<gene>
    <name evidence="2" type="ORF">S06H3_56442</name>
</gene>